<feature type="compositionally biased region" description="Polar residues" evidence="1">
    <location>
        <begin position="53"/>
        <end position="62"/>
    </location>
</feature>
<feature type="region of interest" description="Disordered" evidence="1">
    <location>
        <begin position="48"/>
        <end position="70"/>
    </location>
</feature>
<keyword evidence="3" id="KW-1185">Reference proteome</keyword>
<name>W7A464_9APIC</name>
<dbReference type="VEuPathDB" id="PlasmoDB:C922_05739"/>
<dbReference type="RefSeq" id="XP_008819532.1">
    <property type="nucleotide sequence ID" value="XM_008821310.1"/>
</dbReference>
<proteinExistence type="predicted"/>
<gene>
    <name evidence="2" type="ORF">C922_05739</name>
</gene>
<protein>
    <submittedName>
        <fullName evidence="2">Uncharacterized protein</fullName>
    </submittedName>
</protein>
<evidence type="ECO:0000256" key="1">
    <source>
        <dbReference type="SAM" id="MobiDB-lite"/>
    </source>
</evidence>
<organism evidence="2 3">
    <name type="scientific">Plasmodium inui San Antonio 1</name>
    <dbReference type="NCBI Taxonomy" id="1237626"/>
    <lineage>
        <taxon>Eukaryota</taxon>
        <taxon>Sar</taxon>
        <taxon>Alveolata</taxon>
        <taxon>Apicomplexa</taxon>
        <taxon>Aconoidasida</taxon>
        <taxon>Haemosporida</taxon>
        <taxon>Plasmodiidae</taxon>
        <taxon>Plasmodium</taxon>
        <taxon>Plasmodium (Plasmodium)</taxon>
    </lineage>
</organism>
<dbReference type="EMBL" id="KI965616">
    <property type="protein sequence ID" value="EUD63879.1"/>
    <property type="molecule type" value="Genomic_DNA"/>
</dbReference>
<dbReference type="AlphaFoldDB" id="W7A464"/>
<sequence>MNYSQLRKENITFLILKCQISSSVIEIRSVNLINYDAPMASYRRRIREDGTKEAQNSSNATNFYGERKSS</sequence>
<dbReference type="Proteomes" id="UP000030640">
    <property type="component" value="Unassembled WGS sequence"/>
</dbReference>
<accession>W7A464</accession>
<evidence type="ECO:0000313" key="3">
    <source>
        <dbReference type="Proteomes" id="UP000030640"/>
    </source>
</evidence>
<reference evidence="2 3" key="1">
    <citation type="submission" date="2013-02" db="EMBL/GenBank/DDBJ databases">
        <title>The Genome Sequence of Plasmodium inui San Antonio 1.</title>
        <authorList>
            <consortium name="The Broad Institute Genome Sequencing Platform"/>
            <consortium name="The Broad Institute Genome Sequencing Center for Infectious Disease"/>
            <person name="Neafsey D."/>
            <person name="Cheeseman I."/>
            <person name="Volkman S."/>
            <person name="Adams J."/>
            <person name="Walker B."/>
            <person name="Young S.K."/>
            <person name="Zeng Q."/>
            <person name="Gargeya S."/>
            <person name="Fitzgerald M."/>
            <person name="Haas B."/>
            <person name="Abouelleil A."/>
            <person name="Alvarado L."/>
            <person name="Arachchi H.M."/>
            <person name="Berlin A.M."/>
            <person name="Chapman S.B."/>
            <person name="Dewar J."/>
            <person name="Goldberg J."/>
            <person name="Griggs A."/>
            <person name="Gujja S."/>
            <person name="Hansen M."/>
            <person name="Howarth C."/>
            <person name="Imamovic A."/>
            <person name="Larimer J."/>
            <person name="McCowan C."/>
            <person name="Murphy C."/>
            <person name="Neiman D."/>
            <person name="Pearson M."/>
            <person name="Priest M."/>
            <person name="Roberts A."/>
            <person name="Saif S."/>
            <person name="Shea T."/>
            <person name="Sisk P."/>
            <person name="Sykes S."/>
            <person name="Wortman J."/>
            <person name="Nusbaum C."/>
            <person name="Birren B."/>
        </authorList>
    </citation>
    <scope>NUCLEOTIDE SEQUENCE [LARGE SCALE GENOMIC DNA]</scope>
    <source>
        <strain evidence="2 3">San Antonio 1</strain>
    </source>
</reference>
<evidence type="ECO:0000313" key="2">
    <source>
        <dbReference type="EMBL" id="EUD63879.1"/>
    </source>
</evidence>
<dbReference type="GeneID" id="20041013"/>